<protein>
    <submittedName>
        <fullName evidence="2">Uncharacterized protein</fullName>
    </submittedName>
</protein>
<evidence type="ECO:0000256" key="1">
    <source>
        <dbReference type="SAM" id="MobiDB-lite"/>
    </source>
</evidence>
<dbReference type="Proteomes" id="UP001469553">
    <property type="component" value="Unassembled WGS sequence"/>
</dbReference>
<gene>
    <name evidence="2" type="ORF">AMECASPLE_035804</name>
</gene>
<feature type="compositionally biased region" description="Polar residues" evidence="1">
    <location>
        <begin position="38"/>
        <end position="55"/>
    </location>
</feature>
<proteinExistence type="predicted"/>
<comment type="caution">
    <text evidence="2">The sequence shown here is derived from an EMBL/GenBank/DDBJ whole genome shotgun (WGS) entry which is preliminary data.</text>
</comment>
<dbReference type="EMBL" id="JAHRIP010052470">
    <property type="protein sequence ID" value="MEQ2301429.1"/>
    <property type="molecule type" value="Genomic_DNA"/>
</dbReference>
<evidence type="ECO:0000313" key="3">
    <source>
        <dbReference type="Proteomes" id="UP001469553"/>
    </source>
</evidence>
<sequence length="61" mass="6264">PPALVVPPQLPGEPCPSFSFLPRLSEAPAVQRSHAALQGSTTSLPGGPTSNQTVGPLQVDY</sequence>
<reference evidence="2 3" key="1">
    <citation type="submission" date="2021-06" db="EMBL/GenBank/DDBJ databases">
        <authorList>
            <person name="Palmer J.M."/>
        </authorList>
    </citation>
    <scope>NUCLEOTIDE SEQUENCE [LARGE SCALE GENOMIC DNA]</scope>
    <source>
        <strain evidence="2 3">AS_MEX2019</strain>
        <tissue evidence="2">Muscle</tissue>
    </source>
</reference>
<accession>A0ABV0Z6A8</accession>
<feature type="region of interest" description="Disordered" evidence="1">
    <location>
        <begin position="31"/>
        <end position="61"/>
    </location>
</feature>
<keyword evidence="3" id="KW-1185">Reference proteome</keyword>
<evidence type="ECO:0000313" key="2">
    <source>
        <dbReference type="EMBL" id="MEQ2301429.1"/>
    </source>
</evidence>
<organism evidence="2 3">
    <name type="scientific">Ameca splendens</name>
    <dbReference type="NCBI Taxonomy" id="208324"/>
    <lineage>
        <taxon>Eukaryota</taxon>
        <taxon>Metazoa</taxon>
        <taxon>Chordata</taxon>
        <taxon>Craniata</taxon>
        <taxon>Vertebrata</taxon>
        <taxon>Euteleostomi</taxon>
        <taxon>Actinopterygii</taxon>
        <taxon>Neopterygii</taxon>
        <taxon>Teleostei</taxon>
        <taxon>Neoteleostei</taxon>
        <taxon>Acanthomorphata</taxon>
        <taxon>Ovalentaria</taxon>
        <taxon>Atherinomorphae</taxon>
        <taxon>Cyprinodontiformes</taxon>
        <taxon>Goodeidae</taxon>
        <taxon>Ameca</taxon>
    </lineage>
</organism>
<feature type="non-terminal residue" evidence="2">
    <location>
        <position position="1"/>
    </location>
</feature>
<name>A0ABV0Z6A8_9TELE</name>